<evidence type="ECO:0000313" key="2">
    <source>
        <dbReference type="Proteomes" id="UP001152658"/>
    </source>
</evidence>
<name>A0ABN8TKX9_9VIBR</name>
<comment type="caution">
    <text evidence="1">The sequence shown here is derived from an EMBL/GenBank/DDBJ whole genome shotgun (WGS) entry which is preliminary data.</text>
</comment>
<organism evidence="1 2">
    <name type="scientific">Vibrio aestuarianus</name>
    <dbReference type="NCBI Taxonomy" id="28171"/>
    <lineage>
        <taxon>Bacteria</taxon>
        <taxon>Pseudomonadati</taxon>
        <taxon>Pseudomonadota</taxon>
        <taxon>Gammaproteobacteria</taxon>
        <taxon>Vibrionales</taxon>
        <taxon>Vibrionaceae</taxon>
        <taxon>Vibrio</taxon>
    </lineage>
</organism>
<gene>
    <name evidence="1" type="ORF">VAE063_1010408</name>
</gene>
<reference evidence="1" key="1">
    <citation type="submission" date="2022-06" db="EMBL/GenBank/DDBJ databases">
        <authorList>
            <person name="Goudenege D."/>
            <person name="Le Roux F."/>
        </authorList>
    </citation>
    <scope>NUCLEOTIDE SEQUENCE</scope>
    <source>
        <strain evidence="1">12-063</strain>
    </source>
</reference>
<accession>A0ABN8TKX9</accession>
<sequence length="79" mass="9113">MHSQLKFKVFIITIWIHTKMKYIEKFHLVTSCVTGKLYCFCTPEQKGEPNGSPFVVIPKPPPWAVVIEPWGYCPNECPC</sequence>
<dbReference type="EMBL" id="CALYLK010000002">
    <property type="protein sequence ID" value="CAH8200661.1"/>
    <property type="molecule type" value="Genomic_DNA"/>
</dbReference>
<evidence type="ECO:0000313" key="1">
    <source>
        <dbReference type="EMBL" id="CAH8200661.1"/>
    </source>
</evidence>
<protein>
    <submittedName>
        <fullName evidence="1">Uncharacterized protein</fullName>
    </submittedName>
</protein>
<keyword evidence="2" id="KW-1185">Reference proteome</keyword>
<dbReference type="Proteomes" id="UP001152658">
    <property type="component" value="Unassembled WGS sequence"/>
</dbReference>
<proteinExistence type="predicted"/>